<protein>
    <submittedName>
        <fullName evidence="2">RNA-directed DNA polymerase, eukaryota, reverse transcriptase zinc-binding domain protein</fullName>
    </submittedName>
</protein>
<organism evidence="2">
    <name type="scientific">Tanacetum cinerariifolium</name>
    <name type="common">Dalmatian daisy</name>
    <name type="synonym">Chrysanthemum cinerariifolium</name>
    <dbReference type="NCBI Taxonomy" id="118510"/>
    <lineage>
        <taxon>Eukaryota</taxon>
        <taxon>Viridiplantae</taxon>
        <taxon>Streptophyta</taxon>
        <taxon>Embryophyta</taxon>
        <taxon>Tracheophyta</taxon>
        <taxon>Spermatophyta</taxon>
        <taxon>Magnoliopsida</taxon>
        <taxon>eudicotyledons</taxon>
        <taxon>Gunneridae</taxon>
        <taxon>Pentapetalae</taxon>
        <taxon>asterids</taxon>
        <taxon>campanulids</taxon>
        <taxon>Asterales</taxon>
        <taxon>Asteraceae</taxon>
        <taxon>Asteroideae</taxon>
        <taxon>Anthemideae</taxon>
        <taxon>Anthemidinae</taxon>
        <taxon>Tanacetum</taxon>
    </lineage>
</organism>
<dbReference type="EMBL" id="BKCJ010004514">
    <property type="protein sequence ID" value="GEU61503.1"/>
    <property type="molecule type" value="Genomic_DNA"/>
</dbReference>
<evidence type="ECO:0000259" key="1">
    <source>
        <dbReference type="Pfam" id="PF13966"/>
    </source>
</evidence>
<reference evidence="2" key="1">
    <citation type="journal article" date="2019" name="Sci. Rep.">
        <title>Draft genome of Tanacetum cinerariifolium, the natural source of mosquito coil.</title>
        <authorList>
            <person name="Yamashiro T."/>
            <person name="Shiraishi A."/>
            <person name="Satake H."/>
            <person name="Nakayama K."/>
        </authorList>
    </citation>
    <scope>NUCLEOTIDE SEQUENCE</scope>
</reference>
<proteinExistence type="predicted"/>
<keyword evidence="2" id="KW-0695">RNA-directed DNA polymerase</keyword>
<sequence>MRNNFFIGGDLDEKKMTWVKWKKCLASKELGGLGIGSIYGLNLGLLFKWIWRFLCNSPNFWVRVVKIFRGTNGGITEDVKYSSSHSPWSGILSAISLLKLKGIDLLSLCVRKIGNGSSCRFGRIFGVAINLLKRPPRGGAELSQLNDLLSLTQDVVLSDSSDSWIWSVDVPSGYSVASARTLIDSSTLDVDPKATRWNRFIPNKVNVFIWRLVLNKLPIRVNLDRRDIDIYGRCLQNGGRLIFRYALMLWSGSSGSMVWLLPRKSDRILKVLGAFSCGIFGSS</sequence>
<name>A0A6L2LI64_TANCI</name>
<dbReference type="PANTHER" id="PTHR33116">
    <property type="entry name" value="REVERSE TRANSCRIPTASE ZINC-BINDING DOMAIN-CONTAINING PROTEIN-RELATED-RELATED"/>
    <property type="match status" value="1"/>
</dbReference>
<comment type="caution">
    <text evidence="2">The sequence shown here is derived from an EMBL/GenBank/DDBJ whole genome shotgun (WGS) entry which is preliminary data.</text>
</comment>
<feature type="domain" description="Reverse transcriptase zinc-binding" evidence="1">
    <location>
        <begin position="174"/>
        <end position="235"/>
    </location>
</feature>
<gene>
    <name evidence="2" type="ORF">Tci_033481</name>
</gene>
<evidence type="ECO:0000313" key="2">
    <source>
        <dbReference type="EMBL" id="GEU61503.1"/>
    </source>
</evidence>
<keyword evidence="2" id="KW-0808">Transferase</keyword>
<accession>A0A6L2LI64</accession>
<dbReference type="InterPro" id="IPR026960">
    <property type="entry name" value="RVT-Znf"/>
</dbReference>
<dbReference type="Pfam" id="PF13966">
    <property type="entry name" value="zf-RVT"/>
    <property type="match status" value="1"/>
</dbReference>
<dbReference type="AlphaFoldDB" id="A0A6L2LI64"/>
<dbReference type="GO" id="GO:0003964">
    <property type="term" value="F:RNA-directed DNA polymerase activity"/>
    <property type="evidence" value="ECO:0007669"/>
    <property type="project" value="UniProtKB-KW"/>
</dbReference>
<keyword evidence="2" id="KW-0548">Nucleotidyltransferase</keyword>